<dbReference type="PANTHER" id="PTHR11005">
    <property type="entry name" value="LYSOSOMAL ACID LIPASE-RELATED"/>
    <property type="match status" value="1"/>
</dbReference>
<gene>
    <name evidence="3" type="ORF">X798_02131</name>
</gene>
<evidence type="ECO:0000313" key="4">
    <source>
        <dbReference type="Proteomes" id="UP000242913"/>
    </source>
</evidence>
<dbReference type="Pfam" id="PF04083">
    <property type="entry name" value="Abhydro_lipase"/>
    <property type="match status" value="2"/>
</dbReference>
<protein>
    <submittedName>
        <fullName evidence="3">Ab-hydrolase associated lipase region</fullName>
    </submittedName>
</protein>
<name>A0A238BZT6_9BILA</name>
<evidence type="ECO:0000259" key="2">
    <source>
        <dbReference type="Pfam" id="PF04083"/>
    </source>
</evidence>
<sequence length="729" mass="83855">MEFNSRFPDFCKKSETMNKNQLSITMINLRNINMVVTIGTFLVITPTPCFLDIPPEAKMTTVEIILYHGYPVQVFHAHTIDGYILELHRIPFGKNNSFTKRKYSPPVFLQHGLLGSSADWVENLPNESFGIFPMRTSDELFWKFSWDQMAKFDLDAMFDVALNETKQSSLYYVGFSQGTLILFAKLSQDPDFSSKIRKFFALAPIGTVAHVKGLLRLFATKLFPTTKILFISYNIHIIIIQRFFGTKFFMANSKLSKILSISICKTYFFNPLCSNVLFQIAGPESNQFNKSRLVVYIAGEGGTSVMNIIHWMQMVNSEKMQAYNYDSVEENQIHYGRDSPPIYNISSINVPIYLYWSKNDWLANAADIEKWRDFGSADDYCYQKSMITIVFTLLTYVELYQITNAFSIKSLPEATMTTLEIVTYYGYPSEMHTVTTDDGYILELHRIPSGKTENRTGNESKSVVFLQHGFIGSSAVWVTNLPNQSAAFIFADAGFDVWMGNVRGNTYSTKHVNYTQNDLKYWNFTSILSYFLFISFFHFNFLFGFVRIIRKFFALGPISTMAYIKGLIKIAATKFFQPLKMLIKISGNFMANKSLLQKISKSTCSLKSIVEHCENIMFQMIGPPNVRMNMSRIPVYMSHIPAGTSTANVLHWAQMVNSHKIQMYDYGSVKKNMMHYNMDGLLAKIPRKYLIQNNELQDFNHFDFVWSIHAADQIYKPIIEVIRNDKTKI</sequence>
<keyword evidence="3" id="KW-0378">Hydrolase</keyword>
<reference evidence="3 4" key="1">
    <citation type="submission" date="2015-12" db="EMBL/GenBank/DDBJ databases">
        <title>Draft genome of the nematode, Onchocerca flexuosa.</title>
        <authorList>
            <person name="Mitreva M."/>
        </authorList>
    </citation>
    <scope>NUCLEOTIDE SEQUENCE [LARGE SCALE GENOMIC DNA]</scope>
    <source>
        <strain evidence="3">Red Deer</strain>
    </source>
</reference>
<organism evidence="3 4">
    <name type="scientific">Onchocerca flexuosa</name>
    <dbReference type="NCBI Taxonomy" id="387005"/>
    <lineage>
        <taxon>Eukaryota</taxon>
        <taxon>Metazoa</taxon>
        <taxon>Ecdysozoa</taxon>
        <taxon>Nematoda</taxon>
        <taxon>Chromadorea</taxon>
        <taxon>Rhabditida</taxon>
        <taxon>Spirurina</taxon>
        <taxon>Spiruromorpha</taxon>
        <taxon>Filarioidea</taxon>
        <taxon>Onchocercidae</taxon>
        <taxon>Onchocerca</taxon>
    </lineage>
</organism>
<dbReference type="EMBL" id="KZ269984">
    <property type="protein sequence ID" value="OZC10709.1"/>
    <property type="molecule type" value="Genomic_DNA"/>
</dbReference>
<dbReference type="Proteomes" id="UP000242913">
    <property type="component" value="Unassembled WGS sequence"/>
</dbReference>
<dbReference type="SUPFAM" id="SSF53474">
    <property type="entry name" value="alpha/beta-Hydrolases"/>
    <property type="match status" value="3"/>
</dbReference>
<dbReference type="InterPro" id="IPR029058">
    <property type="entry name" value="AB_hydrolase_fold"/>
</dbReference>
<proteinExistence type="predicted"/>
<accession>A0A238BZT6</accession>
<dbReference type="GO" id="GO:0006629">
    <property type="term" value="P:lipid metabolic process"/>
    <property type="evidence" value="ECO:0007669"/>
    <property type="project" value="InterPro"/>
</dbReference>
<evidence type="ECO:0000256" key="1">
    <source>
        <dbReference type="SAM" id="Phobius"/>
    </source>
</evidence>
<keyword evidence="1" id="KW-0472">Membrane</keyword>
<dbReference type="InterPro" id="IPR006693">
    <property type="entry name" value="AB_hydrolase_lipase"/>
</dbReference>
<keyword evidence="1" id="KW-0812">Transmembrane</keyword>
<keyword evidence="4" id="KW-1185">Reference proteome</keyword>
<dbReference type="GO" id="GO:0016787">
    <property type="term" value="F:hydrolase activity"/>
    <property type="evidence" value="ECO:0007669"/>
    <property type="project" value="UniProtKB-KW"/>
</dbReference>
<evidence type="ECO:0000313" key="3">
    <source>
        <dbReference type="EMBL" id="OZC10709.1"/>
    </source>
</evidence>
<feature type="transmembrane region" description="Helical" evidence="1">
    <location>
        <begin position="527"/>
        <end position="546"/>
    </location>
</feature>
<dbReference type="Gene3D" id="3.40.50.1820">
    <property type="entry name" value="alpha/beta hydrolase"/>
    <property type="match status" value="3"/>
</dbReference>
<feature type="domain" description="Partial AB-hydrolase lipase" evidence="2">
    <location>
        <begin position="420"/>
        <end position="481"/>
    </location>
</feature>
<dbReference type="AlphaFoldDB" id="A0A238BZT6"/>
<dbReference type="OrthoDB" id="9974421at2759"/>
<keyword evidence="1" id="KW-1133">Transmembrane helix</keyword>
<feature type="domain" description="Partial AB-hydrolase lipase" evidence="2">
    <location>
        <begin position="62"/>
        <end position="123"/>
    </location>
</feature>
<feature type="transmembrane region" description="Helical" evidence="1">
    <location>
        <begin position="231"/>
        <end position="250"/>
    </location>
</feature>